<keyword evidence="1" id="KW-0560">Oxidoreductase</keyword>
<dbReference type="InterPro" id="IPR051267">
    <property type="entry name" value="STEAP_metalloreductase"/>
</dbReference>
<dbReference type="RefSeq" id="WP_158042178.1">
    <property type="nucleotide sequence ID" value="NZ_JACCFV010000001.1"/>
</dbReference>
<sequence length="217" mass="22997">MTDLGIIGAGRIGSAVARVATAAGCTVTLGSRRGPDGLRPLTEELGATPGTPEGAATEGQLVLVAVPFSAIADLPREALAGKILIDATNYVPWRDGSVDALEHDRVATSAYVQNLYPDSRVVKAFNHIVWSDIPADARPAGAVDRRGIVVAGDHAESTEVVAALVDRLGFDPVNVGRLDRSWRIQIGSPGWITNYGADELAEKVREADTWHSHPINY</sequence>
<reference evidence="4 5" key="1">
    <citation type="submission" date="2019-09" db="EMBL/GenBank/DDBJ databases">
        <title>Phylogeny of genus Pseudoclavibacter and closely related genus.</title>
        <authorList>
            <person name="Li Y."/>
        </authorList>
    </citation>
    <scope>NUCLEOTIDE SEQUENCE [LARGE SCALE GENOMIC DNA]</scope>
    <source>
        <strain evidence="4 5">DSM 23821</strain>
    </source>
</reference>
<dbReference type="InterPro" id="IPR036291">
    <property type="entry name" value="NAD(P)-bd_dom_sf"/>
</dbReference>
<gene>
    <name evidence="4" type="ORF">F8O01_17445</name>
</gene>
<feature type="domain" description="Pyrroline-5-carboxylate reductase catalytic N-terminal" evidence="3">
    <location>
        <begin position="4"/>
        <end position="90"/>
    </location>
</feature>
<feature type="region of interest" description="Disordered" evidence="2">
    <location>
        <begin position="33"/>
        <end position="54"/>
    </location>
</feature>
<dbReference type="InterPro" id="IPR028939">
    <property type="entry name" value="P5C_Rdtase_cat_N"/>
</dbReference>
<protein>
    <submittedName>
        <fullName evidence="4">NADPH-dependent F420 reductase</fullName>
    </submittedName>
</protein>
<dbReference type="OrthoDB" id="1523398at2"/>
<organism evidence="4 5">
    <name type="scientific">Pseudoclavibacter chungangensis</name>
    <dbReference type="NCBI Taxonomy" id="587635"/>
    <lineage>
        <taxon>Bacteria</taxon>
        <taxon>Bacillati</taxon>
        <taxon>Actinomycetota</taxon>
        <taxon>Actinomycetes</taxon>
        <taxon>Micrococcales</taxon>
        <taxon>Microbacteriaceae</taxon>
        <taxon>Pseudoclavibacter</taxon>
    </lineage>
</organism>
<evidence type="ECO:0000256" key="2">
    <source>
        <dbReference type="SAM" id="MobiDB-lite"/>
    </source>
</evidence>
<name>A0A7J5BLX6_9MICO</name>
<proteinExistence type="predicted"/>
<keyword evidence="5" id="KW-1185">Reference proteome</keyword>
<dbReference type="SUPFAM" id="SSF51735">
    <property type="entry name" value="NAD(P)-binding Rossmann-fold domains"/>
    <property type="match status" value="1"/>
</dbReference>
<dbReference type="EMBL" id="WBJZ01000039">
    <property type="protein sequence ID" value="KAB1651873.1"/>
    <property type="molecule type" value="Genomic_DNA"/>
</dbReference>
<dbReference type="AlphaFoldDB" id="A0A7J5BLX6"/>
<comment type="caution">
    <text evidence="4">The sequence shown here is derived from an EMBL/GenBank/DDBJ whole genome shotgun (WGS) entry which is preliminary data.</text>
</comment>
<dbReference type="Pfam" id="PF03807">
    <property type="entry name" value="F420_oxidored"/>
    <property type="match status" value="1"/>
</dbReference>
<accession>A0A7J5BLX6</accession>
<dbReference type="GO" id="GO:0016491">
    <property type="term" value="F:oxidoreductase activity"/>
    <property type="evidence" value="ECO:0007669"/>
    <property type="project" value="UniProtKB-KW"/>
</dbReference>
<dbReference type="PANTHER" id="PTHR14239">
    <property type="entry name" value="DUDULIN-RELATED"/>
    <property type="match status" value="1"/>
</dbReference>
<evidence type="ECO:0000256" key="1">
    <source>
        <dbReference type="ARBA" id="ARBA00023002"/>
    </source>
</evidence>
<evidence type="ECO:0000313" key="5">
    <source>
        <dbReference type="Proteomes" id="UP000467240"/>
    </source>
</evidence>
<dbReference type="Proteomes" id="UP000467240">
    <property type="component" value="Unassembled WGS sequence"/>
</dbReference>
<evidence type="ECO:0000259" key="3">
    <source>
        <dbReference type="Pfam" id="PF03807"/>
    </source>
</evidence>
<dbReference type="Gene3D" id="3.40.50.720">
    <property type="entry name" value="NAD(P)-binding Rossmann-like Domain"/>
    <property type="match status" value="1"/>
</dbReference>
<evidence type="ECO:0000313" key="4">
    <source>
        <dbReference type="EMBL" id="KAB1651873.1"/>
    </source>
</evidence>